<dbReference type="PANTHER" id="PTHR11213">
    <property type="entry name" value="GLUCAGON-FAMILY NEUROPEPTIDE"/>
    <property type="match status" value="1"/>
</dbReference>
<dbReference type="SMART" id="SM00070">
    <property type="entry name" value="GLUCA"/>
    <property type="match status" value="2"/>
</dbReference>
<dbReference type="Gene3D" id="6.10.250.590">
    <property type="match status" value="2"/>
</dbReference>
<dbReference type="AlphaFoldDB" id="A0AAV6ZCM3"/>
<reference evidence="6" key="1">
    <citation type="thesis" date="2020" institute="ProQuest LLC" country="789 East Eisenhower Parkway, Ann Arbor, MI, USA">
        <title>Comparative Genomics and Chromosome Evolution.</title>
        <authorList>
            <person name="Mudd A.B."/>
        </authorList>
    </citation>
    <scope>NUCLEOTIDE SEQUENCE</scope>
    <source>
        <strain evidence="6">237g6f4</strain>
        <tissue evidence="6">Blood</tissue>
    </source>
</reference>
<dbReference type="GO" id="GO:0007189">
    <property type="term" value="P:adenylate cyclase-activating G protein-coupled receptor signaling pathway"/>
    <property type="evidence" value="ECO:0007669"/>
    <property type="project" value="TreeGrafter"/>
</dbReference>
<comment type="caution">
    <text evidence="6">The sequence shown here is derived from an EMBL/GenBank/DDBJ whole genome shotgun (WGS) entry which is preliminary data.</text>
</comment>
<evidence type="ECO:0000256" key="1">
    <source>
        <dbReference type="ARBA" id="ARBA00004613"/>
    </source>
</evidence>
<dbReference type="InterPro" id="IPR046963">
    <property type="entry name" value="VIP/GHRH-like"/>
</dbReference>
<comment type="similarity">
    <text evidence="2">Belongs to the glucagon family.</text>
</comment>
<evidence type="ECO:0000313" key="7">
    <source>
        <dbReference type="Proteomes" id="UP000824782"/>
    </source>
</evidence>
<organism evidence="6 7">
    <name type="scientific">Engystomops pustulosus</name>
    <name type="common">Tungara frog</name>
    <name type="synonym">Physalaemus pustulosus</name>
    <dbReference type="NCBI Taxonomy" id="76066"/>
    <lineage>
        <taxon>Eukaryota</taxon>
        <taxon>Metazoa</taxon>
        <taxon>Chordata</taxon>
        <taxon>Craniata</taxon>
        <taxon>Vertebrata</taxon>
        <taxon>Euteleostomi</taxon>
        <taxon>Amphibia</taxon>
        <taxon>Batrachia</taxon>
        <taxon>Anura</taxon>
        <taxon>Neobatrachia</taxon>
        <taxon>Hyloidea</taxon>
        <taxon>Leptodactylidae</taxon>
        <taxon>Leiuperinae</taxon>
        <taxon>Engystomops</taxon>
    </lineage>
</organism>
<feature type="chain" id="PRO_5043731226" description="Glucagon / GIP / secretin / VIP family domain-containing protein" evidence="4">
    <location>
        <begin position="21"/>
        <end position="107"/>
    </location>
</feature>
<keyword evidence="7" id="KW-1185">Reference proteome</keyword>
<keyword evidence="4" id="KW-0732">Signal</keyword>
<name>A0AAV6ZCM3_ENGPU</name>
<evidence type="ECO:0000256" key="4">
    <source>
        <dbReference type="SAM" id="SignalP"/>
    </source>
</evidence>
<dbReference type="EMBL" id="WNYA01000824">
    <property type="protein sequence ID" value="KAG8547114.1"/>
    <property type="molecule type" value="Genomic_DNA"/>
</dbReference>
<feature type="domain" description="Glucagon / GIP / secretin / VIP family" evidence="5">
    <location>
        <begin position="29"/>
        <end position="51"/>
    </location>
</feature>
<dbReference type="GO" id="GO:0032880">
    <property type="term" value="P:regulation of protein localization"/>
    <property type="evidence" value="ECO:0007669"/>
    <property type="project" value="TreeGrafter"/>
</dbReference>
<dbReference type="GO" id="GO:0051428">
    <property type="term" value="F:peptide hormone receptor binding"/>
    <property type="evidence" value="ECO:0007669"/>
    <property type="project" value="TreeGrafter"/>
</dbReference>
<dbReference type="GO" id="GO:0005576">
    <property type="term" value="C:extracellular region"/>
    <property type="evidence" value="ECO:0007669"/>
    <property type="project" value="UniProtKB-SubCell"/>
</dbReference>
<gene>
    <name evidence="6" type="ORF">GDO81_029066</name>
</gene>
<feature type="signal peptide" evidence="4">
    <location>
        <begin position="1"/>
        <end position="20"/>
    </location>
</feature>
<protein>
    <recommendedName>
        <fullName evidence="5">Glucagon / GIP / secretin / VIP family domain-containing protein</fullName>
    </recommendedName>
</protein>
<dbReference type="Proteomes" id="UP000824782">
    <property type="component" value="Unassembled WGS sequence"/>
</dbReference>
<evidence type="ECO:0000256" key="2">
    <source>
        <dbReference type="ARBA" id="ARBA00008369"/>
    </source>
</evidence>
<evidence type="ECO:0000313" key="6">
    <source>
        <dbReference type="EMBL" id="KAG8547114.1"/>
    </source>
</evidence>
<accession>A0AAV6ZCM3</accession>
<feature type="domain" description="Glucagon / GIP / secretin / VIP family" evidence="5">
    <location>
        <begin position="65"/>
        <end position="87"/>
    </location>
</feature>
<dbReference type="PROSITE" id="PS00260">
    <property type="entry name" value="GLUCAGON"/>
    <property type="match status" value="2"/>
</dbReference>
<dbReference type="Pfam" id="PF00123">
    <property type="entry name" value="Hormone_2"/>
    <property type="match status" value="2"/>
</dbReference>
<evidence type="ECO:0000256" key="3">
    <source>
        <dbReference type="ARBA" id="ARBA00022525"/>
    </source>
</evidence>
<evidence type="ECO:0000259" key="5">
    <source>
        <dbReference type="PROSITE" id="PS00260"/>
    </source>
</evidence>
<dbReference type="GO" id="GO:0005184">
    <property type="term" value="F:neuropeptide hormone activity"/>
    <property type="evidence" value="ECO:0007669"/>
    <property type="project" value="InterPro"/>
</dbReference>
<keyword evidence="3" id="KW-0964">Secreted</keyword>
<dbReference type="InterPro" id="IPR000532">
    <property type="entry name" value="Glucagon_GIP_secretin_VIP"/>
</dbReference>
<proteinExistence type="inferred from homology"/>
<comment type="subcellular location">
    <subcellularLocation>
        <location evidence="1">Secreted</location>
    </subcellularLocation>
</comment>
<sequence length="107" mass="12420">MARLLISLMVLTVFIAFSSALQDRRVQRHSDAIFTSEYSKLLQREAARKYLESVLNPKRSTVERHSDAIFTSEYSKLLQREAARKYLESLLNPKRSLSDQETAQENK</sequence>